<dbReference type="Proteomes" id="UP001159363">
    <property type="component" value="Chromosome X"/>
</dbReference>
<protein>
    <submittedName>
        <fullName evidence="1">Uncharacterized protein</fullName>
    </submittedName>
</protein>
<proteinExistence type="predicted"/>
<organism evidence="1 2">
    <name type="scientific">Dryococelus australis</name>
    <dbReference type="NCBI Taxonomy" id="614101"/>
    <lineage>
        <taxon>Eukaryota</taxon>
        <taxon>Metazoa</taxon>
        <taxon>Ecdysozoa</taxon>
        <taxon>Arthropoda</taxon>
        <taxon>Hexapoda</taxon>
        <taxon>Insecta</taxon>
        <taxon>Pterygota</taxon>
        <taxon>Neoptera</taxon>
        <taxon>Polyneoptera</taxon>
        <taxon>Phasmatodea</taxon>
        <taxon>Verophasmatodea</taxon>
        <taxon>Anareolatae</taxon>
        <taxon>Phasmatidae</taxon>
        <taxon>Eurycanthinae</taxon>
        <taxon>Dryococelus</taxon>
    </lineage>
</organism>
<sequence length="106" mass="12862">MYLRDHRHVSKYQNTVIITILKYFLVLVISEVRLTPDANIDWSQHISKNIQTLFEQMVLKNMFKYGPQNFITQMNKRLLTRKPLYVLMEKLITHNEHHQHNTRNQN</sequence>
<comment type="caution">
    <text evidence="1">The sequence shown here is derived from an EMBL/GenBank/DDBJ whole genome shotgun (WGS) entry which is preliminary data.</text>
</comment>
<keyword evidence="2" id="KW-1185">Reference proteome</keyword>
<evidence type="ECO:0000313" key="1">
    <source>
        <dbReference type="EMBL" id="KAJ8887682.1"/>
    </source>
</evidence>
<name>A0ABQ9HTI2_9NEOP</name>
<gene>
    <name evidence="1" type="ORF">PR048_013900</name>
</gene>
<reference evidence="1 2" key="1">
    <citation type="submission" date="2023-02" db="EMBL/GenBank/DDBJ databases">
        <title>LHISI_Scaffold_Assembly.</title>
        <authorList>
            <person name="Stuart O.P."/>
            <person name="Cleave R."/>
            <person name="Magrath M.J.L."/>
            <person name="Mikheyev A.S."/>
        </authorList>
    </citation>
    <scope>NUCLEOTIDE SEQUENCE [LARGE SCALE GENOMIC DNA]</scope>
    <source>
        <strain evidence="1">Daus_M_001</strain>
        <tissue evidence="1">Leg muscle</tissue>
    </source>
</reference>
<accession>A0ABQ9HTI2</accession>
<evidence type="ECO:0000313" key="2">
    <source>
        <dbReference type="Proteomes" id="UP001159363"/>
    </source>
</evidence>
<dbReference type="EMBL" id="JARBHB010000004">
    <property type="protein sequence ID" value="KAJ8887682.1"/>
    <property type="molecule type" value="Genomic_DNA"/>
</dbReference>